<dbReference type="Proteomes" id="UP000577362">
    <property type="component" value="Unassembled WGS sequence"/>
</dbReference>
<dbReference type="RefSeq" id="WP_183316727.1">
    <property type="nucleotide sequence ID" value="NZ_JACIEN010000002.1"/>
</dbReference>
<accession>A0A840BV86</accession>
<evidence type="ECO:0000313" key="2">
    <source>
        <dbReference type="Proteomes" id="UP000577362"/>
    </source>
</evidence>
<protein>
    <submittedName>
        <fullName evidence="1">Uncharacterized protein</fullName>
    </submittedName>
</protein>
<name>A0A840BV86_9HYPH</name>
<dbReference type="AlphaFoldDB" id="A0A840BV86"/>
<gene>
    <name evidence="1" type="ORF">GGR16_002400</name>
</gene>
<organism evidence="1 2">
    <name type="scientific">Chelatococcus caeni</name>
    <dbReference type="NCBI Taxonomy" id="1348468"/>
    <lineage>
        <taxon>Bacteria</taxon>
        <taxon>Pseudomonadati</taxon>
        <taxon>Pseudomonadota</taxon>
        <taxon>Alphaproteobacteria</taxon>
        <taxon>Hyphomicrobiales</taxon>
        <taxon>Chelatococcaceae</taxon>
        <taxon>Chelatococcus</taxon>
    </lineage>
</organism>
<sequence>MRSTPEEIVEELEELAAISADDLNEANAPLAQVIRVPDVGKEDTAEWQAASMIRRFVEALRKIAGDAPDPARIARDALDDAGSVTPPE</sequence>
<reference evidence="1 2" key="1">
    <citation type="submission" date="2020-08" db="EMBL/GenBank/DDBJ databases">
        <title>Genomic Encyclopedia of Type Strains, Phase IV (KMG-IV): sequencing the most valuable type-strain genomes for metagenomic binning, comparative biology and taxonomic classification.</title>
        <authorList>
            <person name="Goeker M."/>
        </authorList>
    </citation>
    <scope>NUCLEOTIDE SEQUENCE [LARGE SCALE GENOMIC DNA]</scope>
    <source>
        <strain evidence="1 2">DSM 103737</strain>
    </source>
</reference>
<dbReference type="EMBL" id="JACIEN010000002">
    <property type="protein sequence ID" value="MBB4017371.1"/>
    <property type="molecule type" value="Genomic_DNA"/>
</dbReference>
<proteinExistence type="predicted"/>
<evidence type="ECO:0000313" key="1">
    <source>
        <dbReference type="EMBL" id="MBB4017371.1"/>
    </source>
</evidence>
<keyword evidence="2" id="KW-1185">Reference proteome</keyword>
<comment type="caution">
    <text evidence="1">The sequence shown here is derived from an EMBL/GenBank/DDBJ whole genome shotgun (WGS) entry which is preliminary data.</text>
</comment>